<feature type="non-terminal residue" evidence="2">
    <location>
        <position position="251"/>
    </location>
</feature>
<dbReference type="Gene3D" id="1.10.10.10">
    <property type="entry name" value="Winged helix-like DNA-binding domain superfamily/Winged helix DNA-binding domain"/>
    <property type="match status" value="1"/>
</dbReference>
<evidence type="ECO:0000313" key="2">
    <source>
        <dbReference type="EMBL" id="GAJ11821.1"/>
    </source>
</evidence>
<gene>
    <name evidence="2" type="ORF">S12H4_47596</name>
</gene>
<dbReference type="AlphaFoldDB" id="X1VD70"/>
<organism evidence="2">
    <name type="scientific">marine sediment metagenome</name>
    <dbReference type="NCBI Taxonomy" id="412755"/>
    <lineage>
        <taxon>unclassified sequences</taxon>
        <taxon>metagenomes</taxon>
        <taxon>ecological metagenomes</taxon>
    </lineage>
</organism>
<proteinExistence type="predicted"/>
<accession>X1VD70</accession>
<dbReference type="NCBIfam" id="TIGR01610">
    <property type="entry name" value="phage_O_Nterm"/>
    <property type="match status" value="1"/>
</dbReference>
<feature type="domain" description="Bacteriophage lambda Replication protein O N-terminal" evidence="1">
    <location>
        <begin position="10"/>
        <end position="94"/>
    </location>
</feature>
<dbReference type="InterPro" id="IPR036388">
    <property type="entry name" value="WH-like_DNA-bd_sf"/>
</dbReference>
<dbReference type="Pfam" id="PF04492">
    <property type="entry name" value="Phage_rep_O"/>
    <property type="match status" value="1"/>
</dbReference>
<dbReference type="InterPro" id="IPR006497">
    <property type="entry name" value="Phage_lambda_VrpO_N"/>
</dbReference>
<reference evidence="2" key="1">
    <citation type="journal article" date="2014" name="Front. Microbiol.">
        <title>High frequency of phylogenetically diverse reductive dehalogenase-homologous genes in deep subseafloor sedimentary metagenomes.</title>
        <authorList>
            <person name="Kawai M."/>
            <person name="Futagami T."/>
            <person name="Toyoda A."/>
            <person name="Takaki Y."/>
            <person name="Nishi S."/>
            <person name="Hori S."/>
            <person name="Arai W."/>
            <person name="Tsubouchi T."/>
            <person name="Morono Y."/>
            <person name="Uchiyama I."/>
            <person name="Ito T."/>
            <person name="Fujiyama A."/>
            <person name="Inagaki F."/>
            <person name="Takami H."/>
        </authorList>
    </citation>
    <scope>NUCLEOTIDE SEQUENCE</scope>
    <source>
        <strain evidence="2">Expedition CK06-06</strain>
    </source>
</reference>
<protein>
    <recommendedName>
        <fullName evidence="1">Bacteriophage lambda Replication protein O N-terminal domain-containing protein</fullName>
    </recommendedName>
</protein>
<dbReference type="SUPFAM" id="SSF46785">
    <property type="entry name" value="Winged helix' DNA-binding domain"/>
    <property type="match status" value="1"/>
</dbReference>
<dbReference type="EMBL" id="BARW01029654">
    <property type="protein sequence ID" value="GAJ11821.1"/>
    <property type="molecule type" value="Genomic_DNA"/>
</dbReference>
<evidence type="ECO:0000259" key="1">
    <source>
        <dbReference type="Pfam" id="PF04492"/>
    </source>
</evidence>
<dbReference type="InterPro" id="IPR036390">
    <property type="entry name" value="WH_DNA-bd_sf"/>
</dbReference>
<dbReference type="GO" id="GO:0006260">
    <property type="term" value="P:DNA replication"/>
    <property type="evidence" value="ECO:0007669"/>
    <property type="project" value="InterPro"/>
</dbReference>
<sequence>AEFRPEFALDIANEIVEALAKTYLSSYESQVLWAIFRKTYGWHKKEDRINGSQLSKMTGISESHISRTLKGLTRRNIITRNGKKISFQKDYEQWEKLPIQASIKKLPIQDKKLPIQARKVTYSGKKKLPIQVYTKETKRNYTKETVQKESVDSSNKKPKEGKDPLEFSFEDKCWWGLYDWRLKMYQGAFPMLTINYLFYDLWKTKFLDNPKKYKKMIKEKYEGKIEKLVWAWLMQAKKFYINDHSGYEERR</sequence>
<feature type="non-terminal residue" evidence="2">
    <location>
        <position position="1"/>
    </location>
</feature>
<name>X1VD70_9ZZZZ</name>
<comment type="caution">
    <text evidence="2">The sequence shown here is derived from an EMBL/GenBank/DDBJ whole genome shotgun (WGS) entry which is preliminary data.</text>
</comment>